<name>A0A9J6FX08_HAELO</name>
<dbReference type="Proteomes" id="UP000821853">
    <property type="component" value="Chromosome 2"/>
</dbReference>
<proteinExistence type="predicted"/>
<comment type="caution">
    <text evidence="2">The sequence shown here is derived from an EMBL/GenBank/DDBJ whole genome shotgun (WGS) entry which is preliminary data.</text>
</comment>
<sequence length="107" mass="11631">MAGTMVIELEQDAPACSGATPDQPTESLRRIGEAQSDRRPHLWHPDAPPPPDSEHYETHEAPGPQALVRALRLVFLPHCGPETVQPLPKPCRAYQAAGYGGHCATLY</sequence>
<evidence type="ECO:0000313" key="3">
    <source>
        <dbReference type="Proteomes" id="UP000821853"/>
    </source>
</evidence>
<feature type="region of interest" description="Disordered" evidence="1">
    <location>
        <begin position="1"/>
        <end position="63"/>
    </location>
</feature>
<evidence type="ECO:0000313" key="2">
    <source>
        <dbReference type="EMBL" id="KAH9366897.1"/>
    </source>
</evidence>
<gene>
    <name evidence="2" type="ORF">HPB48_022089</name>
</gene>
<reference evidence="2 3" key="1">
    <citation type="journal article" date="2020" name="Cell">
        <title>Large-Scale Comparative Analyses of Tick Genomes Elucidate Their Genetic Diversity and Vector Capacities.</title>
        <authorList>
            <consortium name="Tick Genome and Microbiome Consortium (TIGMIC)"/>
            <person name="Jia N."/>
            <person name="Wang J."/>
            <person name="Shi W."/>
            <person name="Du L."/>
            <person name="Sun Y."/>
            <person name="Zhan W."/>
            <person name="Jiang J.F."/>
            <person name="Wang Q."/>
            <person name="Zhang B."/>
            <person name="Ji P."/>
            <person name="Bell-Sakyi L."/>
            <person name="Cui X.M."/>
            <person name="Yuan T.T."/>
            <person name="Jiang B.G."/>
            <person name="Yang W.F."/>
            <person name="Lam T.T."/>
            <person name="Chang Q.C."/>
            <person name="Ding S.J."/>
            <person name="Wang X.J."/>
            <person name="Zhu J.G."/>
            <person name="Ruan X.D."/>
            <person name="Zhao L."/>
            <person name="Wei J.T."/>
            <person name="Ye R.Z."/>
            <person name="Que T.C."/>
            <person name="Du C.H."/>
            <person name="Zhou Y.H."/>
            <person name="Cheng J.X."/>
            <person name="Dai P.F."/>
            <person name="Guo W.B."/>
            <person name="Han X.H."/>
            <person name="Huang E.J."/>
            <person name="Li L.F."/>
            <person name="Wei W."/>
            <person name="Gao Y.C."/>
            <person name="Liu J.Z."/>
            <person name="Shao H.Z."/>
            <person name="Wang X."/>
            <person name="Wang C.C."/>
            <person name="Yang T.C."/>
            <person name="Huo Q.B."/>
            <person name="Li W."/>
            <person name="Chen H.Y."/>
            <person name="Chen S.E."/>
            <person name="Zhou L.G."/>
            <person name="Ni X.B."/>
            <person name="Tian J.H."/>
            <person name="Sheng Y."/>
            <person name="Liu T."/>
            <person name="Pan Y.S."/>
            <person name="Xia L.Y."/>
            <person name="Li J."/>
            <person name="Zhao F."/>
            <person name="Cao W.C."/>
        </authorList>
    </citation>
    <scope>NUCLEOTIDE SEQUENCE [LARGE SCALE GENOMIC DNA]</scope>
    <source>
        <strain evidence="2">HaeL-2018</strain>
    </source>
</reference>
<keyword evidence="3" id="KW-1185">Reference proteome</keyword>
<protein>
    <submittedName>
        <fullName evidence="2">Uncharacterized protein</fullName>
    </submittedName>
</protein>
<dbReference type="VEuPathDB" id="VectorBase:HLOH_057969"/>
<accession>A0A9J6FX08</accession>
<evidence type="ECO:0000256" key="1">
    <source>
        <dbReference type="SAM" id="MobiDB-lite"/>
    </source>
</evidence>
<dbReference type="AlphaFoldDB" id="A0A9J6FX08"/>
<feature type="compositionally biased region" description="Basic and acidic residues" evidence="1">
    <location>
        <begin position="27"/>
        <end position="44"/>
    </location>
</feature>
<dbReference type="EMBL" id="JABSTR010000004">
    <property type="protein sequence ID" value="KAH9366897.1"/>
    <property type="molecule type" value="Genomic_DNA"/>
</dbReference>
<organism evidence="2 3">
    <name type="scientific">Haemaphysalis longicornis</name>
    <name type="common">Bush tick</name>
    <dbReference type="NCBI Taxonomy" id="44386"/>
    <lineage>
        <taxon>Eukaryota</taxon>
        <taxon>Metazoa</taxon>
        <taxon>Ecdysozoa</taxon>
        <taxon>Arthropoda</taxon>
        <taxon>Chelicerata</taxon>
        <taxon>Arachnida</taxon>
        <taxon>Acari</taxon>
        <taxon>Parasitiformes</taxon>
        <taxon>Ixodida</taxon>
        <taxon>Ixodoidea</taxon>
        <taxon>Ixodidae</taxon>
        <taxon>Haemaphysalinae</taxon>
        <taxon>Haemaphysalis</taxon>
    </lineage>
</organism>